<dbReference type="Pfam" id="PF01985">
    <property type="entry name" value="CRS1_YhbY"/>
    <property type="match status" value="1"/>
</dbReference>
<evidence type="ECO:0000313" key="5">
    <source>
        <dbReference type="Proteomes" id="UP000192923"/>
    </source>
</evidence>
<feature type="domain" description="CRM" evidence="3">
    <location>
        <begin position="1"/>
        <end position="90"/>
    </location>
</feature>
<gene>
    <name evidence="4" type="ORF">SAMN02949497_2646</name>
</gene>
<evidence type="ECO:0000259" key="3">
    <source>
        <dbReference type="PROSITE" id="PS51295"/>
    </source>
</evidence>
<proteinExistence type="predicted"/>
<name>A0A1Y6CY30_9GAMM</name>
<keyword evidence="5" id="KW-1185">Reference proteome</keyword>
<reference evidence="4 5" key="1">
    <citation type="submission" date="2016-12" db="EMBL/GenBank/DDBJ databases">
        <authorList>
            <person name="Song W.-J."/>
            <person name="Kurnit D.M."/>
        </authorList>
    </citation>
    <scope>NUCLEOTIDE SEQUENCE [LARGE SCALE GENOMIC DNA]</scope>
    <source>
        <strain evidence="4 5">175</strain>
    </source>
</reference>
<keyword evidence="1 2" id="KW-0694">RNA-binding</keyword>
<dbReference type="SMART" id="SM01103">
    <property type="entry name" value="CRS1_YhbY"/>
    <property type="match status" value="1"/>
</dbReference>
<organism evidence="4 5">
    <name type="scientific">Methylomagnum ishizawai</name>
    <dbReference type="NCBI Taxonomy" id="1760988"/>
    <lineage>
        <taxon>Bacteria</taxon>
        <taxon>Pseudomonadati</taxon>
        <taxon>Pseudomonadota</taxon>
        <taxon>Gammaproteobacteria</taxon>
        <taxon>Methylococcales</taxon>
        <taxon>Methylococcaceae</taxon>
        <taxon>Methylomagnum</taxon>
    </lineage>
</organism>
<dbReference type="GO" id="GO:0003723">
    <property type="term" value="F:RNA binding"/>
    <property type="evidence" value="ECO:0007669"/>
    <property type="project" value="UniProtKB-UniRule"/>
</dbReference>
<sequence>MKSDLKKFLKAKAHALKPVVITGHNGITPPVLNEINLALDHHELIKVRVNAADREERQIMVSGILEQTGATLIQAVGHVIVLYRKNPAKP</sequence>
<dbReference type="RefSeq" id="WP_125468931.1">
    <property type="nucleotide sequence ID" value="NZ_FXAM01000001.1"/>
</dbReference>
<dbReference type="InterPro" id="IPR017924">
    <property type="entry name" value="RNA-binding_YhbY"/>
</dbReference>
<dbReference type="AlphaFoldDB" id="A0A1Y6CY30"/>
<dbReference type="PANTHER" id="PTHR40065:SF3">
    <property type="entry name" value="RNA-BINDING PROTEIN YHBY"/>
    <property type="match status" value="1"/>
</dbReference>
<dbReference type="NCBIfam" id="TIGR00253">
    <property type="entry name" value="RNA_bind_YhbY"/>
    <property type="match status" value="1"/>
</dbReference>
<evidence type="ECO:0000256" key="1">
    <source>
        <dbReference type="ARBA" id="ARBA00022884"/>
    </source>
</evidence>
<dbReference type="PANTHER" id="PTHR40065">
    <property type="entry name" value="RNA-BINDING PROTEIN YHBY"/>
    <property type="match status" value="1"/>
</dbReference>
<dbReference type="EMBL" id="FXAM01000001">
    <property type="protein sequence ID" value="SMF95287.1"/>
    <property type="molecule type" value="Genomic_DNA"/>
</dbReference>
<dbReference type="Gene3D" id="3.30.110.60">
    <property type="entry name" value="YhbY-like"/>
    <property type="match status" value="1"/>
</dbReference>
<accession>A0A1Y6CY30</accession>
<dbReference type="Proteomes" id="UP000192923">
    <property type="component" value="Unassembled WGS sequence"/>
</dbReference>
<dbReference type="PROSITE" id="PS51295">
    <property type="entry name" value="CRM"/>
    <property type="match status" value="1"/>
</dbReference>
<dbReference type="InterPro" id="IPR051925">
    <property type="entry name" value="RNA-binding_domain"/>
</dbReference>
<evidence type="ECO:0000256" key="2">
    <source>
        <dbReference type="PROSITE-ProRule" id="PRU00626"/>
    </source>
</evidence>
<protein>
    <submittedName>
        <fullName evidence="4">RNA-binding protein</fullName>
    </submittedName>
</protein>
<dbReference type="STRING" id="1760988.SAMN02949497_2646"/>
<dbReference type="InterPro" id="IPR035920">
    <property type="entry name" value="YhbY-like_sf"/>
</dbReference>
<dbReference type="SUPFAM" id="SSF75471">
    <property type="entry name" value="YhbY-like"/>
    <property type="match status" value="1"/>
</dbReference>
<dbReference type="InterPro" id="IPR001890">
    <property type="entry name" value="RNA-binding_CRM"/>
</dbReference>
<dbReference type="OrthoDB" id="9797519at2"/>
<evidence type="ECO:0000313" key="4">
    <source>
        <dbReference type="EMBL" id="SMF95287.1"/>
    </source>
</evidence>